<dbReference type="SUPFAM" id="SSF46785">
    <property type="entry name" value="Winged helix' DNA-binding domain"/>
    <property type="match status" value="1"/>
</dbReference>
<keyword evidence="2" id="KW-0238">DNA-binding</keyword>
<dbReference type="Pfam" id="PF01638">
    <property type="entry name" value="HxlR"/>
    <property type="match status" value="1"/>
</dbReference>
<evidence type="ECO:0000256" key="1">
    <source>
        <dbReference type="ARBA" id="ARBA00023015"/>
    </source>
</evidence>
<gene>
    <name evidence="5" type="ORF">GCM10007857_85000</name>
</gene>
<dbReference type="EMBL" id="BSOW01000055">
    <property type="protein sequence ID" value="GLR91782.1"/>
    <property type="molecule type" value="Genomic_DNA"/>
</dbReference>
<evidence type="ECO:0000256" key="3">
    <source>
        <dbReference type="ARBA" id="ARBA00023163"/>
    </source>
</evidence>
<evidence type="ECO:0000256" key="2">
    <source>
        <dbReference type="ARBA" id="ARBA00023125"/>
    </source>
</evidence>
<evidence type="ECO:0000313" key="6">
    <source>
        <dbReference type="Proteomes" id="UP001156905"/>
    </source>
</evidence>
<dbReference type="PANTHER" id="PTHR33204:SF29">
    <property type="entry name" value="TRANSCRIPTIONAL REGULATOR"/>
    <property type="match status" value="1"/>
</dbReference>
<reference evidence="6" key="1">
    <citation type="journal article" date="2019" name="Int. J. Syst. Evol. Microbiol.">
        <title>The Global Catalogue of Microorganisms (GCM) 10K type strain sequencing project: providing services to taxonomists for standard genome sequencing and annotation.</title>
        <authorList>
            <consortium name="The Broad Institute Genomics Platform"/>
            <consortium name="The Broad Institute Genome Sequencing Center for Infectious Disease"/>
            <person name="Wu L."/>
            <person name="Ma J."/>
        </authorList>
    </citation>
    <scope>NUCLEOTIDE SEQUENCE [LARGE SCALE GENOMIC DNA]</scope>
    <source>
        <strain evidence="6">NBRC 102520</strain>
    </source>
</reference>
<comment type="caution">
    <text evidence="5">The sequence shown here is derived from an EMBL/GenBank/DDBJ whole genome shotgun (WGS) entry which is preliminary data.</text>
</comment>
<proteinExistence type="predicted"/>
<keyword evidence="1" id="KW-0805">Transcription regulation</keyword>
<feature type="domain" description="HTH hxlR-type" evidence="4">
    <location>
        <begin position="15"/>
        <end position="113"/>
    </location>
</feature>
<keyword evidence="3" id="KW-0804">Transcription</keyword>
<keyword evidence="6" id="KW-1185">Reference proteome</keyword>
<sequence length="127" mass="14677">MKKLAGNTYDCAVGCPVEATLDLIDGKWKAVILYHLLNDVVRFNELKRRLSRITQRMLTRQLRELEAAGLIHREIYAEVPLRVEYSLTTLGRSLEPVIRMLWTWGNQYISTRRPPADSLAEQRLGQP</sequence>
<protein>
    <recommendedName>
        <fullName evidence="4">HTH hxlR-type domain-containing protein</fullName>
    </recommendedName>
</protein>
<dbReference type="RefSeq" id="WP_284275432.1">
    <property type="nucleotide sequence ID" value="NZ_BSOW01000055.1"/>
</dbReference>
<evidence type="ECO:0000313" key="5">
    <source>
        <dbReference type="EMBL" id="GLR91782.1"/>
    </source>
</evidence>
<name>A0ABQ6BBL9_9BRAD</name>
<dbReference type="PROSITE" id="PS51118">
    <property type="entry name" value="HTH_HXLR"/>
    <property type="match status" value="1"/>
</dbReference>
<dbReference type="InterPro" id="IPR002577">
    <property type="entry name" value="HTH_HxlR"/>
</dbReference>
<accession>A0ABQ6BBL9</accession>
<dbReference type="Gene3D" id="1.10.10.10">
    <property type="entry name" value="Winged helix-like DNA-binding domain superfamily/Winged helix DNA-binding domain"/>
    <property type="match status" value="1"/>
</dbReference>
<dbReference type="PANTHER" id="PTHR33204">
    <property type="entry name" value="TRANSCRIPTIONAL REGULATOR, MARR FAMILY"/>
    <property type="match status" value="1"/>
</dbReference>
<dbReference type="Proteomes" id="UP001156905">
    <property type="component" value="Unassembled WGS sequence"/>
</dbReference>
<dbReference type="InterPro" id="IPR036390">
    <property type="entry name" value="WH_DNA-bd_sf"/>
</dbReference>
<dbReference type="InterPro" id="IPR036388">
    <property type="entry name" value="WH-like_DNA-bd_sf"/>
</dbReference>
<organism evidence="5 6">
    <name type="scientific">Bradyrhizobium iriomotense</name>
    <dbReference type="NCBI Taxonomy" id="441950"/>
    <lineage>
        <taxon>Bacteria</taxon>
        <taxon>Pseudomonadati</taxon>
        <taxon>Pseudomonadota</taxon>
        <taxon>Alphaproteobacteria</taxon>
        <taxon>Hyphomicrobiales</taxon>
        <taxon>Nitrobacteraceae</taxon>
        <taxon>Bradyrhizobium</taxon>
    </lineage>
</organism>
<evidence type="ECO:0000259" key="4">
    <source>
        <dbReference type="PROSITE" id="PS51118"/>
    </source>
</evidence>